<dbReference type="Proteomes" id="UP000593568">
    <property type="component" value="Unassembled WGS sequence"/>
</dbReference>
<accession>A0A7J9E9M3</accession>
<organism evidence="1 2">
    <name type="scientific">Gossypium trilobum</name>
    <dbReference type="NCBI Taxonomy" id="34281"/>
    <lineage>
        <taxon>Eukaryota</taxon>
        <taxon>Viridiplantae</taxon>
        <taxon>Streptophyta</taxon>
        <taxon>Embryophyta</taxon>
        <taxon>Tracheophyta</taxon>
        <taxon>Spermatophyta</taxon>
        <taxon>Magnoliopsida</taxon>
        <taxon>eudicotyledons</taxon>
        <taxon>Gunneridae</taxon>
        <taxon>Pentapetalae</taxon>
        <taxon>rosids</taxon>
        <taxon>malvids</taxon>
        <taxon>Malvales</taxon>
        <taxon>Malvaceae</taxon>
        <taxon>Malvoideae</taxon>
        <taxon>Gossypium</taxon>
    </lineage>
</organism>
<dbReference type="AlphaFoldDB" id="A0A7J9E9M3"/>
<dbReference type="EMBL" id="JABEZW010000007">
    <property type="protein sequence ID" value="MBA0769508.1"/>
    <property type="molecule type" value="Genomic_DNA"/>
</dbReference>
<keyword evidence="2" id="KW-1185">Reference proteome</keyword>
<comment type="caution">
    <text evidence="1">The sequence shown here is derived from an EMBL/GenBank/DDBJ whole genome shotgun (WGS) entry which is preliminary data.</text>
</comment>
<protein>
    <submittedName>
        <fullName evidence="1">Uncharacterized protein</fullName>
    </submittedName>
</protein>
<reference evidence="1 2" key="1">
    <citation type="journal article" date="2019" name="Genome Biol. Evol.">
        <title>Insights into the evolution of the New World diploid cottons (Gossypium, subgenus Houzingenia) based on genome sequencing.</title>
        <authorList>
            <person name="Grover C.E."/>
            <person name="Arick M.A. 2nd"/>
            <person name="Thrash A."/>
            <person name="Conover J.L."/>
            <person name="Sanders W.S."/>
            <person name="Peterson D.G."/>
            <person name="Frelichowski J.E."/>
            <person name="Scheffler J.A."/>
            <person name="Scheffler B.E."/>
            <person name="Wendel J.F."/>
        </authorList>
    </citation>
    <scope>NUCLEOTIDE SEQUENCE [LARGE SCALE GENOMIC DNA]</scope>
    <source>
        <strain evidence="1">8</strain>
        <tissue evidence="1">Leaf</tissue>
    </source>
</reference>
<proteinExistence type="predicted"/>
<evidence type="ECO:0000313" key="1">
    <source>
        <dbReference type="EMBL" id="MBA0769508.1"/>
    </source>
</evidence>
<sequence length="35" mass="4109">MLKAVCSEKCSWFIWVARLNPNNPIDQTWQIKSSN</sequence>
<feature type="non-terminal residue" evidence="1">
    <location>
        <position position="35"/>
    </location>
</feature>
<name>A0A7J9E9M3_9ROSI</name>
<gene>
    <name evidence="1" type="ORF">Gotri_018232</name>
</gene>
<evidence type="ECO:0000313" key="2">
    <source>
        <dbReference type="Proteomes" id="UP000593568"/>
    </source>
</evidence>